<dbReference type="Proteomes" id="UP000271889">
    <property type="component" value="Unassembled WGS sequence"/>
</dbReference>
<dbReference type="EMBL" id="UYRV01104340">
    <property type="protein sequence ID" value="VDN19322.1"/>
    <property type="molecule type" value="Genomic_DNA"/>
</dbReference>
<dbReference type="OrthoDB" id="10057854at2759"/>
<evidence type="ECO:0000256" key="1">
    <source>
        <dbReference type="SAM" id="MobiDB-lite"/>
    </source>
</evidence>
<feature type="region of interest" description="Disordered" evidence="1">
    <location>
        <begin position="1"/>
        <end position="36"/>
    </location>
</feature>
<name>A0A3P7PH23_CYLGO</name>
<gene>
    <name evidence="2" type="ORF">CGOC_LOCUS8534</name>
</gene>
<feature type="region of interest" description="Disordered" evidence="1">
    <location>
        <begin position="77"/>
        <end position="119"/>
    </location>
</feature>
<protein>
    <submittedName>
        <fullName evidence="2">Uncharacterized protein</fullName>
    </submittedName>
</protein>
<accession>A0A3P7PH23</accession>
<dbReference type="AlphaFoldDB" id="A0A3P7PH23"/>
<feature type="compositionally biased region" description="Basic and acidic residues" evidence="1">
    <location>
        <begin position="77"/>
        <end position="86"/>
    </location>
</feature>
<evidence type="ECO:0000313" key="2">
    <source>
        <dbReference type="EMBL" id="VDN19322.1"/>
    </source>
</evidence>
<feature type="compositionally biased region" description="Basic and acidic residues" evidence="1">
    <location>
        <begin position="20"/>
        <end position="36"/>
    </location>
</feature>
<organism evidence="2 3">
    <name type="scientific">Cylicostephanus goldi</name>
    <name type="common">Nematode worm</name>
    <dbReference type="NCBI Taxonomy" id="71465"/>
    <lineage>
        <taxon>Eukaryota</taxon>
        <taxon>Metazoa</taxon>
        <taxon>Ecdysozoa</taxon>
        <taxon>Nematoda</taxon>
        <taxon>Chromadorea</taxon>
        <taxon>Rhabditida</taxon>
        <taxon>Rhabditina</taxon>
        <taxon>Rhabditomorpha</taxon>
        <taxon>Strongyloidea</taxon>
        <taxon>Strongylidae</taxon>
        <taxon>Cylicostephanus</taxon>
    </lineage>
</organism>
<reference evidence="2 3" key="1">
    <citation type="submission" date="2018-11" db="EMBL/GenBank/DDBJ databases">
        <authorList>
            <consortium name="Pathogen Informatics"/>
        </authorList>
    </citation>
    <scope>NUCLEOTIDE SEQUENCE [LARGE SCALE GENOMIC DNA]</scope>
</reference>
<sequence length="228" mass="25368">MGSSTTTSEARKKQPHRFLTRAEKDALRRSEETQVARDLRLAADVERAALRKSNETEGERKLRLSVNAERTRLRRLAETEESRADRLAGNAERSRKKRATAAVEKRQMGEENCVPSTSNLDNSELVENFSGAAFSHLSNNTATEEVAAESHLTSFERSDQESINTILVHRIMRISQMESELDSTVNESNFLETPVSASTMLKEDLPAQVNPATKLLGTSSNAALNPRL</sequence>
<proteinExistence type="predicted"/>
<keyword evidence="3" id="KW-1185">Reference proteome</keyword>
<evidence type="ECO:0000313" key="3">
    <source>
        <dbReference type="Proteomes" id="UP000271889"/>
    </source>
</evidence>